<comment type="catalytic activity">
    <reaction evidence="9 10">
        <text>1D-myo-inositol 2-amino-2-deoxy-alpha-D-glucopyranoside + L-cysteine + ATP = 1D-myo-inositol 2-(L-cysteinylamino)-2-deoxy-alpha-D-glucopyranoside + AMP + diphosphate + H(+)</text>
        <dbReference type="Rhea" id="RHEA:26176"/>
        <dbReference type="ChEBI" id="CHEBI:15378"/>
        <dbReference type="ChEBI" id="CHEBI:30616"/>
        <dbReference type="ChEBI" id="CHEBI:33019"/>
        <dbReference type="ChEBI" id="CHEBI:35235"/>
        <dbReference type="ChEBI" id="CHEBI:58886"/>
        <dbReference type="ChEBI" id="CHEBI:58887"/>
        <dbReference type="ChEBI" id="CHEBI:456215"/>
        <dbReference type="EC" id="6.3.1.13"/>
    </reaction>
</comment>
<evidence type="ECO:0000256" key="1">
    <source>
        <dbReference type="ARBA" id="ARBA00003679"/>
    </source>
</evidence>
<sequence>MIAWKSTPVPELDGTQSGISLFDTATQERTPLEVHPDRSLYVCGITPYDATHMGHASTYVAFDLLNRTWRDAGSVVSYVQNVTDVDDPLLERATATGVDWQDLAADQIALFREDMEALNVLPPDHYIGAVEAIDWIIPAVEGLVARGLAYAVAGVGGEPDGDIYFSLDAAAVLDEDDADRWFLGQVSHLDVETMVALSAQRGGDPTRPHKRHPLDPLLWRTARTGEPQWPGATLGDGRPGWHIECAVIAQRFLPAPFTVQGGGSDLVFPHHEMSASHAWAAAGTPLAQHYSHAGMVGYDGGKMSKSRGNLVLVSKLRRSGVDPAAIRLAILAHHYRSDWSWTDRVLDDAVARLGTWRDAAHLASPSDVAILLDSVRGHLADDLDAPSALSSVDAWAVTALASSGGGSGNGSGRQGLTDVLDALLGVRL</sequence>
<dbReference type="SUPFAM" id="SSF52374">
    <property type="entry name" value="Nucleotidylyl transferase"/>
    <property type="match status" value="1"/>
</dbReference>
<dbReference type="Gene3D" id="3.40.50.620">
    <property type="entry name" value="HUPs"/>
    <property type="match status" value="1"/>
</dbReference>
<dbReference type="HAMAP" id="MF_01697">
    <property type="entry name" value="MshC"/>
    <property type="match status" value="1"/>
</dbReference>
<evidence type="ECO:0000256" key="2">
    <source>
        <dbReference type="ARBA" id="ARBA00007723"/>
    </source>
</evidence>
<feature type="binding site" evidence="10">
    <location>
        <position position="270"/>
    </location>
    <ligand>
        <name>Zn(2+)</name>
        <dbReference type="ChEBI" id="CHEBI:29105"/>
    </ligand>
</feature>
<feature type="binding site" evidence="10">
    <location>
        <position position="296"/>
    </location>
    <ligand>
        <name>L-cysteinyl-5'-AMP</name>
        <dbReference type="ChEBI" id="CHEBI:144924"/>
    </ligand>
</feature>
<dbReference type="Pfam" id="PF01406">
    <property type="entry name" value="tRNA-synt_1e"/>
    <property type="match status" value="1"/>
</dbReference>
<evidence type="ECO:0000256" key="5">
    <source>
        <dbReference type="ARBA" id="ARBA00022723"/>
    </source>
</evidence>
<feature type="short sequence motif" description="'ERGGDP' region" evidence="10">
    <location>
        <begin position="200"/>
        <end position="205"/>
    </location>
</feature>
<evidence type="ECO:0000313" key="12">
    <source>
        <dbReference type="EMBL" id="RJT76465.1"/>
    </source>
</evidence>
<dbReference type="GO" id="GO:0010125">
    <property type="term" value="P:mycothiol biosynthetic process"/>
    <property type="evidence" value="ECO:0007669"/>
    <property type="project" value="UniProtKB-UniRule"/>
</dbReference>
<dbReference type="Proteomes" id="UP000272560">
    <property type="component" value="Unassembled WGS sequence"/>
</dbReference>
<proteinExistence type="inferred from homology"/>
<feature type="binding site" evidence="10">
    <location>
        <begin position="43"/>
        <end position="46"/>
    </location>
    <ligand>
        <name>L-cysteinyl-5'-AMP</name>
        <dbReference type="ChEBI" id="CHEBI:144924"/>
    </ligand>
</feature>
<dbReference type="PANTHER" id="PTHR10890:SF3">
    <property type="entry name" value="CYSTEINE--TRNA LIGASE, CYTOPLASMIC"/>
    <property type="match status" value="1"/>
</dbReference>
<dbReference type="GO" id="GO:0004817">
    <property type="term" value="F:cysteine-tRNA ligase activity"/>
    <property type="evidence" value="ECO:0007669"/>
    <property type="project" value="TreeGrafter"/>
</dbReference>
<dbReference type="EC" id="6.3.1.13" evidence="10"/>
<feature type="binding site" evidence="10">
    <location>
        <begin position="81"/>
        <end position="83"/>
    </location>
    <ligand>
        <name>L-cysteinyl-5'-AMP</name>
        <dbReference type="ChEBI" id="CHEBI:144924"/>
    </ligand>
</feature>
<dbReference type="GO" id="GO:0006423">
    <property type="term" value="P:cysteinyl-tRNA aminoacylation"/>
    <property type="evidence" value="ECO:0007669"/>
    <property type="project" value="TreeGrafter"/>
</dbReference>
<dbReference type="InterPro" id="IPR032678">
    <property type="entry name" value="tRNA-synt_1_cat_dom"/>
</dbReference>
<comment type="similarity">
    <text evidence="2 10">Belongs to the class-I aminoacyl-tRNA synthetase family. MshC subfamily.</text>
</comment>
<feature type="binding site" evidence="10">
    <location>
        <begin position="263"/>
        <end position="265"/>
    </location>
    <ligand>
        <name>L-cysteinyl-5'-AMP</name>
        <dbReference type="ChEBI" id="CHEBI:144924"/>
    </ligand>
</feature>
<dbReference type="GO" id="GO:0005524">
    <property type="term" value="F:ATP binding"/>
    <property type="evidence" value="ECO:0007669"/>
    <property type="project" value="UniProtKB-KW"/>
</dbReference>
<keyword evidence="5 10" id="KW-0479">Metal-binding</keyword>
<feature type="binding site" evidence="10">
    <location>
        <position position="43"/>
    </location>
    <ligand>
        <name>Zn(2+)</name>
        <dbReference type="ChEBI" id="CHEBI:29105"/>
    </ligand>
</feature>
<feature type="domain" description="tRNA synthetases class I catalytic" evidence="11">
    <location>
        <begin position="39"/>
        <end position="349"/>
    </location>
</feature>
<dbReference type="GO" id="GO:0005829">
    <property type="term" value="C:cytosol"/>
    <property type="evidence" value="ECO:0007669"/>
    <property type="project" value="TreeGrafter"/>
</dbReference>
<dbReference type="InterPro" id="IPR014729">
    <property type="entry name" value="Rossmann-like_a/b/a_fold"/>
</dbReference>
<evidence type="ECO:0000256" key="7">
    <source>
        <dbReference type="ARBA" id="ARBA00022833"/>
    </source>
</evidence>
<evidence type="ECO:0000256" key="9">
    <source>
        <dbReference type="ARBA" id="ARBA00048350"/>
    </source>
</evidence>
<dbReference type="Gene3D" id="1.20.120.640">
    <property type="entry name" value="Anticodon-binding domain of a subclass of class I aminoacyl-tRNA synthetases"/>
    <property type="match status" value="1"/>
</dbReference>
<dbReference type="NCBIfam" id="TIGR03447">
    <property type="entry name" value="mycothiol_MshC"/>
    <property type="match status" value="1"/>
</dbReference>
<feature type="binding site" evidence="10">
    <location>
        <position position="241"/>
    </location>
    <ligand>
        <name>L-cysteinyl-5'-AMP</name>
        <dbReference type="ChEBI" id="CHEBI:144924"/>
    </ligand>
</feature>
<feature type="binding site" evidence="10">
    <location>
        <position position="58"/>
    </location>
    <ligand>
        <name>L-cysteinyl-5'-AMP</name>
        <dbReference type="ChEBI" id="CHEBI:144924"/>
    </ligand>
</feature>
<dbReference type="PANTHER" id="PTHR10890">
    <property type="entry name" value="CYSTEINYL-TRNA SYNTHETASE"/>
    <property type="match status" value="1"/>
</dbReference>
<evidence type="ECO:0000256" key="8">
    <source>
        <dbReference type="ARBA" id="ARBA00022840"/>
    </source>
</evidence>
<dbReference type="OrthoDB" id="9815130at2"/>
<gene>
    <name evidence="10" type="primary">mshC</name>
    <name evidence="12" type="ORF">D6T63_16195</name>
</gene>
<name>A0A3A5LXX1_9MICC</name>
<keyword evidence="4 10" id="KW-0436">Ligase</keyword>
<evidence type="ECO:0000256" key="6">
    <source>
        <dbReference type="ARBA" id="ARBA00022741"/>
    </source>
</evidence>
<feature type="short sequence motif" description="'KMSKS' region" evidence="10">
    <location>
        <begin position="302"/>
        <end position="306"/>
    </location>
</feature>
<dbReference type="EMBL" id="QZVT01000011">
    <property type="protein sequence ID" value="RJT76465.1"/>
    <property type="molecule type" value="Genomic_DNA"/>
</dbReference>
<organism evidence="12 13">
    <name type="scientific">Arthrobacter cheniae</name>
    <dbReference type="NCBI Taxonomy" id="1258888"/>
    <lineage>
        <taxon>Bacteria</taxon>
        <taxon>Bacillati</taxon>
        <taxon>Actinomycetota</taxon>
        <taxon>Actinomycetes</taxon>
        <taxon>Micrococcales</taxon>
        <taxon>Micrococcaceae</taxon>
        <taxon>Arthrobacter</taxon>
    </lineage>
</organism>
<evidence type="ECO:0000256" key="10">
    <source>
        <dbReference type="HAMAP-Rule" id="MF_01697"/>
    </source>
</evidence>
<dbReference type="RefSeq" id="WP_120150096.1">
    <property type="nucleotide sequence ID" value="NZ_QZVT01000011.1"/>
</dbReference>
<keyword evidence="8 10" id="KW-0067">ATP-binding</keyword>
<keyword evidence="7 10" id="KW-0862">Zinc</keyword>
<comment type="caution">
    <text evidence="12">The sequence shown here is derived from an EMBL/GenBank/DDBJ whole genome shotgun (WGS) entry which is preliminary data.</text>
</comment>
<evidence type="ECO:0000313" key="13">
    <source>
        <dbReference type="Proteomes" id="UP000272560"/>
    </source>
</evidence>
<accession>A0A3A5LXX1</accession>
<comment type="cofactor">
    <cofactor evidence="10">
        <name>Zn(2+)</name>
        <dbReference type="ChEBI" id="CHEBI:29105"/>
    </cofactor>
    <text evidence="10">Binds 1 zinc ion per subunit.</text>
</comment>
<feature type="short sequence motif" description="'HIGH' region" evidence="10">
    <location>
        <begin position="45"/>
        <end position="55"/>
    </location>
</feature>
<feature type="binding site" evidence="10">
    <location>
        <position position="245"/>
    </location>
    <ligand>
        <name>Zn(2+)</name>
        <dbReference type="ChEBI" id="CHEBI:29105"/>
    </ligand>
</feature>
<dbReference type="InterPro" id="IPR017812">
    <property type="entry name" value="Mycothiol_ligase_MshC"/>
</dbReference>
<evidence type="ECO:0000256" key="4">
    <source>
        <dbReference type="ARBA" id="ARBA00022598"/>
    </source>
</evidence>
<reference evidence="12 13" key="1">
    <citation type="submission" date="2018-09" db="EMBL/GenBank/DDBJ databases">
        <title>Novel species of Arthrobacter.</title>
        <authorList>
            <person name="Liu Q."/>
            <person name="Xin Y.-H."/>
        </authorList>
    </citation>
    <scope>NUCLEOTIDE SEQUENCE [LARGE SCALE GENOMIC DNA]</scope>
    <source>
        <strain evidence="12 13">Hz2</strain>
    </source>
</reference>
<keyword evidence="13" id="KW-1185">Reference proteome</keyword>
<comment type="function">
    <text evidence="1 10">Catalyzes the ATP-dependent condensation of GlcN-Ins and L-cysteine to form L-Cys-GlcN-Ins.</text>
</comment>
<dbReference type="PRINTS" id="PR00983">
    <property type="entry name" value="TRNASYNTHCYS"/>
</dbReference>
<comment type="subunit">
    <text evidence="3 10">Monomer.</text>
</comment>
<evidence type="ECO:0000256" key="3">
    <source>
        <dbReference type="ARBA" id="ARBA00011245"/>
    </source>
</evidence>
<keyword evidence="6 10" id="KW-0547">Nucleotide-binding</keyword>
<dbReference type="GO" id="GO:0035446">
    <property type="term" value="F:cysteine-glucosaminylinositol ligase activity"/>
    <property type="evidence" value="ECO:0007669"/>
    <property type="project" value="UniProtKB-UniRule"/>
</dbReference>
<dbReference type="InterPro" id="IPR024909">
    <property type="entry name" value="Cys-tRNA/MSH_ligase"/>
</dbReference>
<protein>
    <recommendedName>
        <fullName evidence="10">L-cysteine:1D-myo-inositol 2-amino-2-deoxy-alpha-D-glucopyranoside ligase</fullName>
        <shortName evidence="10">L-Cys:GlcN-Ins ligase</shortName>
        <ecNumber evidence="10">6.3.1.13</ecNumber>
    </recommendedName>
    <alternativeName>
        <fullName evidence="10">Mycothiol ligase</fullName>
        <shortName evidence="10">MSH ligase</shortName>
    </alternativeName>
</protein>
<evidence type="ECO:0000259" key="11">
    <source>
        <dbReference type="Pfam" id="PF01406"/>
    </source>
</evidence>
<dbReference type="AlphaFoldDB" id="A0A3A5LXX1"/>
<dbReference type="GO" id="GO:0008270">
    <property type="term" value="F:zinc ion binding"/>
    <property type="evidence" value="ECO:0007669"/>
    <property type="project" value="UniProtKB-UniRule"/>
</dbReference>